<evidence type="ECO:0000256" key="5">
    <source>
        <dbReference type="RuleBase" id="RU361267"/>
    </source>
</evidence>
<proteinExistence type="inferred from homology"/>
<keyword evidence="9" id="KW-1185">Reference proteome</keyword>
<dbReference type="FunCoup" id="A0A6L2QAA7">
    <property type="interactions" value="898"/>
</dbReference>
<evidence type="ECO:0000256" key="2">
    <source>
        <dbReference type="ARBA" id="ARBA00008655"/>
    </source>
</evidence>
<evidence type="ECO:0000256" key="1">
    <source>
        <dbReference type="ARBA" id="ARBA00004728"/>
    </source>
</evidence>
<dbReference type="Pfam" id="PF01553">
    <property type="entry name" value="Acyltransferase"/>
    <property type="match status" value="1"/>
</dbReference>
<dbReference type="AlphaFoldDB" id="A0A6L2QAA7"/>
<dbReference type="OrthoDB" id="202234at2759"/>
<accession>A0A6L2QAA7</accession>
<keyword evidence="6" id="KW-0812">Transmembrane</keyword>
<feature type="domain" description="Phospholipid/glycerol acyltransferase" evidence="7">
    <location>
        <begin position="94"/>
        <end position="212"/>
    </location>
</feature>
<dbReference type="NCBIfam" id="TIGR00530">
    <property type="entry name" value="AGP_acyltrn"/>
    <property type="match status" value="1"/>
</dbReference>
<evidence type="ECO:0000256" key="4">
    <source>
        <dbReference type="ARBA" id="ARBA00023315"/>
    </source>
</evidence>
<keyword evidence="5" id="KW-0443">Lipid metabolism</keyword>
<comment type="caution">
    <text evidence="8">The sequence shown here is derived from an EMBL/GenBank/DDBJ whole genome shotgun (WGS) entry which is preliminary data.</text>
</comment>
<dbReference type="GO" id="GO:0005783">
    <property type="term" value="C:endoplasmic reticulum"/>
    <property type="evidence" value="ECO:0007669"/>
    <property type="project" value="TreeGrafter"/>
</dbReference>
<evidence type="ECO:0000259" key="7">
    <source>
        <dbReference type="SMART" id="SM00563"/>
    </source>
</evidence>
<organism evidence="8 9">
    <name type="scientific">Coptotermes formosanus</name>
    <name type="common">Formosan subterranean termite</name>
    <dbReference type="NCBI Taxonomy" id="36987"/>
    <lineage>
        <taxon>Eukaryota</taxon>
        <taxon>Metazoa</taxon>
        <taxon>Ecdysozoa</taxon>
        <taxon>Arthropoda</taxon>
        <taxon>Hexapoda</taxon>
        <taxon>Insecta</taxon>
        <taxon>Pterygota</taxon>
        <taxon>Neoptera</taxon>
        <taxon>Polyneoptera</taxon>
        <taxon>Dictyoptera</taxon>
        <taxon>Blattodea</taxon>
        <taxon>Blattoidea</taxon>
        <taxon>Termitoidae</taxon>
        <taxon>Rhinotermitidae</taxon>
        <taxon>Coptotermes</taxon>
    </lineage>
</organism>
<keyword evidence="5" id="KW-1208">Phospholipid metabolism</keyword>
<evidence type="ECO:0000313" key="9">
    <source>
        <dbReference type="Proteomes" id="UP000502823"/>
    </source>
</evidence>
<dbReference type="CDD" id="cd07989">
    <property type="entry name" value="LPLAT_AGPAT-like"/>
    <property type="match status" value="1"/>
</dbReference>
<dbReference type="GO" id="GO:0003841">
    <property type="term" value="F:1-acylglycerol-3-phosphate O-acyltransferase activity"/>
    <property type="evidence" value="ECO:0007669"/>
    <property type="project" value="UniProtKB-UniRule"/>
</dbReference>
<comment type="domain">
    <text evidence="5">The HXXXXD motif is essential for acyltransferase activity and may constitute the binding site for the phosphate moiety of the glycerol-3-phosphate.</text>
</comment>
<evidence type="ECO:0000313" key="8">
    <source>
        <dbReference type="EMBL" id="GFG38767.1"/>
    </source>
</evidence>
<keyword evidence="5" id="KW-0594">Phospholipid biosynthesis</keyword>
<dbReference type="PANTHER" id="PTHR10434:SF11">
    <property type="entry name" value="1-ACYL-SN-GLYCEROL-3-PHOSPHATE ACYLTRANSFERASE"/>
    <property type="match status" value="1"/>
</dbReference>
<comment type="pathway">
    <text evidence="1">Phospholipid metabolism; CDP-diacylglycerol biosynthesis; CDP-diacylglycerol from sn-glycerol 3-phosphate: step 2/3.</text>
</comment>
<dbReference type="SUPFAM" id="SSF69593">
    <property type="entry name" value="Glycerol-3-phosphate (1)-acyltransferase"/>
    <property type="match status" value="1"/>
</dbReference>
<feature type="transmembrane region" description="Helical" evidence="6">
    <location>
        <begin position="34"/>
        <end position="57"/>
    </location>
</feature>
<evidence type="ECO:0000256" key="6">
    <source>
        <dbReference type="SAM" id="Phobius"/>
    </source>
</evidence>
<reference evidence="9" key="1">
    <citation type="submission" date="2020-01" db="EMBL/GenBank/DDBJ databases">
        <title>Draft genome sequence of the Termite Coptotermes fromosanus.</title>
        <authorList>
            <person name="Itakura S."/>
            <person name="Yosikawa Y."/>
            <person name="Umezawa K."/>
        </authorList>
    </citation>
    <scope>NUCLEOTIDE SEQUENCE [LARGE SCALE GENOMIC DNA]</scope>
</reference>
<feature type="transmembrane region" description="Helical" evidence="6">
    <location>
        <begin position="127"/>
        <end position="145"/>
    </location>
</feature>
<dbReference type="PANTHER" id="PTHR10434">
    <property type="entry name" value="1-ACYL-SN-GLYCEROL-3-PHOSPHATE ACYLTRANSFERASE"/>
    <property type="match status" value="1"/>
</dbReference>
<name>A0A6L2QAA7_COPFO</name>
<sequence length="270" mass="30771">MDATEVLLIFAAAVILLLPFLYDSHSAFHYHSRFVIYIVSVSLTALMCIPLFCLNPLNVRNSMYTSYILKHVTKVLGITWELRGREQLAAERGCVIVANHQSMLDILGMFNIWQVMDKCAPVAKKELFYVWPFGLGAWLAGVVFIDRLNSKKANEQLAHASKLMKTHKTKLWMFPEGTRNPSRTSLLPFKKGAFRVAITCQVPILPVVYSPYYFINDKKKCFGQGKMIIQALPEIPTEGLTLDDVDELMEKTRKVMCETFESLVTEVNRQ</sequence>
<gene>
    <name evidence="8" type="ORF">Cfor_11515</name>
</gene>
<comment type="catalytic activity">
    <reaction evidence="5">
        <text>a 1-acyl-sn-glycero-3-phosphate + an acyl-CoA = a 1,2-diacyl-sn-glycero-3-phosphate + CoA</text>
        <dbReference type="Rhea" id="RHEA:19709"/>
        <dbReference type="ChEBI" id="CHEBI:57287"/>
        <dbReference type="ChEBI" id="CHEBI:57970"/>
        <dbReference type="ChEBI" id="CHEBI:58342"/>
        <dbReference type="ChEBI" id="CHEBI:58608"/>
        <dbReference type="EC" id="2.3.1.51"/>
    </reaction>
</comment>
<feature type="transmembrane region" description="Helical" evidence="6">
    <location>
        <begin position="6"/>
        <end position="22"/>
    </location>
</feature>
<keyword evidence="6" id="KW-0472">Membrane</keyword>
<dbReference type="Proteomes" id="UP000502823">
    <property type="component" value="Unassembled WGS sequence"/>
</dbReference>
<dbReference type="InParanoid" id="A0A6L2QAA7"/>
<keyword evidence="3 5" id="KW-0808">Transferase</keyword>
<keyword evidence="5" id="KW-0444">Lipid biosynthesis</keyword>
<dbReference type="InterPro" id="IPR002123">
    <property type="entry name" value="Plipid/glycerol_acylTrfase"/>
</dbReference>
<evidence type="ECO:0000256" key="3">
    <source>
        <dbReference type="ARBA" id="ARBA00022679"/>
    </source>
</evidence>
<dbReference type="EMBL" id="BLKM01000814">
    <property type="protein sequence ID" value="GFG38767.1"/>
    <property type="molecule type" value="Genomic_DNA"/>
</dbReference>
<dbReference type="InterPro" id="IPR004552">
    <property type="entry name" value="AGP_acyltrans"/>
</dbReference>
<dbReference type="SMART" id="SM00563">
    <property type="entry name" value="PlsC"/>
    <property type="match status" value="1"/>
</dbReference>
<dbReference type="GO" id="GO:0006654">
    <property type="term" value="P:phosphatidic acid biosynthetic process"/>
    <property type="evidence" value="ECO:0007669"/>
    <property type="project" value="TreeGrafter"/>
</dbReference>
<keyword evidence="4 5" id="KW-0012">Acyltransferase</keyword>
<keyword evidence="6" id="KW-1133">Transmembrane helix</keyword>
<protein>
    <recommendedName>
        <fullName evidence="5">1-acyl-sn-glycerol-3-phosphate acyltransferase</fullName>
        <ecNumber evidence="5">2.3.1.51</ecNumber>
    </recommendedName>
</protein>
<comment type="similarity">
    <text evidence="2 5">Belongs to the 1-acyl-sn-glycerol-3-phosphate acyltransferase family.</text>
</comment>
<dbReference type="GO" id="GO:0016020">
    <property type="term" value="C:membrane"/>
    <property type="evidence" value="ECO:0007669"/>
    <property type="project" value="InterPro"/>
</dbReference>
<dbReference type="EC" id="2.3.1.51" evidence="5"/>